<dbReference type="EC" id="2.1.1.-" evidence="7"/>
<dbReference type="SUPFAM" id="SSF50249">
    <property type="entry name" value="Nucleic acid-binding proteins"/>
    <property type="match status" value="1"/>
</dbReference>
<dbReference type="InterPro" id="IPR030390">
    <property type="entry name" value="MeTrfase_TrmA_AS"/>
</dbReference>
<feature type="active site" evidence="5">
    <location>
        <position position="411"/>
    </location>
</feature>
<feature type="binding site" evidence="4">
    <location>
        <position position="384"/>
    </location>
    <ligand>
        <name>S-adenosyl-L-methionine</name>
        <dbReference type="ChEBI" id="CHEBI:59789"/>
    </ligand>
</feature>
<keyword evidence="8" id="KW-1185">Reference proteome</keyword>
<feature type="active site" description="Nucleophile" evidence="4">
    <location>
        <position position="411"/>
    </location>
</feature>
<dbReference type="Pfam" id="PF01938">
    <property type="entry name" value="TRAM"/>
    <property type="match status" value="1"/>
</dbReference>
<dbReference type="PANTHER" id="PTHR11061">
    <property type="entry name" value="RNA M5U METHYLTRANSFERASE"/>
    <property type="match status" value="1"/>
</dbReference>
<proteinExistence type="inferred from homology"/>
<dbReference type="FunFam" id="2.40.50.1070:FF:000003">
    <property type="entry name" value="23S rRNA (Uracil-5-)-methyltransferase RumA"/>
    <property type="match status" value="1"/>
</dbReference>
<dbReference type="PROSITE" id="PS01230">
    <property type="entry name" value="TRMA_1"/>
    <property type="match status" value="1"/>
</dbReference>
<reference evidence="7" key="1">
    <citation type="journal article" date="2018" name="Environ. Microbiol.">
        <title>Sporulation capability and amylosome conservation among diverse human colonic and rumen isolates of the keystone starch-degrader Ruminococcus bromii.</title>
        <authorList>
            <person name="Mukhopadhya I."/>
            <person name="Morais S."/>
            <person name="Laverde-Gomez J."/>
            <person name="Sheridan P.O."/>
            <person name="Walker A.W."/>
            <person name="Kelly W."/>
            <person name="Klieve A.V."/>
            <person name="Ouwerkerk D."/>
            <person name="Duncan S.H."/>
            <person name="Louis P."/>
            <person name="Koropatkin N."/>
            <person name="Cockburn D."/>
            <person name="Kibler R."/>
            <person name="Cooper P.J."/>
            <person name="Sandoval C."/>
            <person name="Crost E."/>
            <person name="Juge N."/>
            <person name="Bayer E.A."/>
            <person name="Flint H.J."/>
        </authorList>
    </citation>
    <scope>NUCLEOTIDE SEQUENCE [LARGE SCALE GENOMIC DNA]</scope>
    <source>
        <strain evidence="7">ATCC 27255</strain>
    </source>
</reference>
<evidence type="ECO:0000256" key="5">
    <source>
        <dbReference type="PROSITE-ProRule" id="PRU10015"/>
    </source>
</evidence>
<feature type="domain" description="TRAM" evidence="6">
    <location>
        <begin position="2"/>
        <end position="61"/>
    </location>
</feature>
<dbReference type="PROSITE" id="PS50926">
    <property type="entry name" value="TRAM"/>
    <property type="match status" value="1"/>
</dbReference>
<evidence type="ECO:0000313" key="8">
    <source>
        <dbReference type="Proteomes" id="UP000233425"/>
    </source>
</evidence>
<name>A0A2N0UU71_9FIRM</name>
<dbReference type="Proteomes" id="UP000233425">
    <property type="component" value="Unassembled WGS sequence"/>
</dbReference>
<sequence length="454" mass="50542">MTLKKNDIVNLTITSATAEGSGVGRTDDGIAVFVQGSAIGDELKVRILKVKKTYAFGKIEEILVPSKARITPDCENFMKCGGCTWRHISYEEECKIKQQRVEDAVTRIGGLDNVVFKPIISSDNITRYRNKAQYPVGLDRDGNVVTGFYSFHSHRIINCTDCILQPEIFARVIEITKDFIAKTNTEIYDETTGKGRLRHIYIRIGEVSGELMVCYVVNANGLKQEDLLVKMLKSELPQLKSVIINSNREKTNVVLGRKNRTIYGSDYITDTLCGLQFKISPFSFWQINRKQAEKLYGKAKEYANLKSDEILLDLYCGTGTIGLTMADSCKQLIGAEIVEDAVKDANENAKANGIENARFICGDASDAAFQLEKEGLKPDCVILDPPRKGCGEELVKTISRMSPSRVVYVSCDPATLARDLKFFTENGYTPKEITPCDMFSGTSHVESVALIERN</sequence>
<dbReference type="NCBIfam" id="TIGR00479">
    <property type="entry name" value="rumA"/>
    <property type="match status" value="1"/>
</dbReference>
<dbReference type="InterPro" id="IPR012340">
    <property type="entry name" value="NA-bd_OB-fold"/>
</dbReference>
<evidence type="ECO:0000256" key="3">
    <source>
        <dbReference type="ARBA" id="ARBA00022691"/>
    </source>
</evidence>
<dbReference type="EMBL" id="NNSR01000046">
    <property type="protein sequence ID" value="PKD30554.1"/>
    <property type="molecule type" value="Genomic_DNA"/>
</dbReference>
<comment type="caution">
    <text evidence="7">The sequence shown here is derived from an EMBL/GenBank/DDBJ whole genome shotgun (WGS) entry which is preliminary data.</text>
</comment>
<dbReference type="InterPro" id="IPR029063">
    <property type="entry name" value="SAM-dependent_MTases_sf"/>
</dbReference>
<dbReference type="CDD" id="cd02440">
    <property type="entry name" value="AdoMet_MTases"/>
    <property type="match status" value="1"/>
</dbReference>
<dbReference type="InterPro" id="IPR002792">
    <property type="entry name" value="TRAM_dom"/>
</dbReference>
<evidence type="ECO:0000256" key="2">
    <source>
        <dbReference type="ARBA" id="ARBA00022679"/>
    </source>
</evidence>
<feature type="binding site" evidence="4">
    <location>
        <position position="336"/>
    </location>
    <ligand>
        <name>S-adenosyl-L-methionine</name>
        <dbReference type="ChEBI" id="CHEBI:59789"/>
    </ligand>
</feature>
<dbReference type="GO" id="GO:0070041">
    <property type="term" value="F:rRNA (uridine-C5-)-methyltransferase activity"/>
    <property type="evidence" value="ECO:0007669"/>
    <property type="project" value="TreeGrafter"/>
</dbReference>
<dbReference type="RefSeq" id="WP_101029020.1">
    <property type="nucleotide sequence ID" value="NZ_CABMMZ010000046.1"/>
</dbReference>
<dbReference type="InterPro" id="IPR010280">
    <property type="entry name" value="U5_MeTrfase_fam"/>
</dbReference>
<dbReference type="SUPFAM" id="SSF53335">
    <property type="entry name" value="S-adenosyl-L-methionine-dependent methyltransferases"/>
    <property type="match status" value="1"/>
</dbReference>
<evidence type="ECO:0000259" key="6">
    <source>
        <dbReference type="PROSITE" id="PS50926"/>
    </source>
</evidence>
<dbReference type="Pfam" id="PF05958">
    <property type="entry name" value="tRNA_U5-meth_tr"/>
    <property type="match status" value="1"/>
</dbReference>
<keyword evidence="1 4" id="KW-0489">Methyltransferase</keyword>
<dbReference type="FunFam" id="3.40.50.150:FF:000009">
    <property type="entry name" value="23S rRNA (Uracil(1939)-C(5))-methyltransferase RlmD"/>
    <property type="match status" value="1"/>
</dbReference>
<comment type="similarity">
    <text evidence="4">Belongs to the class I-like SAM-binding methyltransferase superfamily. RNA M5U methyltransferase family.</text>
</comment>
<gene>
    <name evidence="7" type="ORF">RBATCC27255_01000</name>
</gene>
<organism evidence="7 8">
    <name type="scientific">Ruminococcus bromii</name>
    <dbReference type="NCBI Taxonomy" id="40518"/>
    <lineage>
        <taxon>Bacteria</taxon>
        <taxon>Bacillati</taxon>
        <taxon>Bacillota</taxon>
        <taxon>Clostridia</taxon>
        <taxon>Eubacteriales</taxon>
        <taxon>Oscillospiraceae</taxon>
        <taxon>Ruminococcus</taxon>
    </lineage>
</organism>
<accession>A0A2N0UU71</accession>
<dbReference type="GO" id="GO:0070475">
    <property type="term" value="P:rRNA base methylation"/>
    <property type="evidence" value="ECO:0007669"/>
    <property type="project" value="TreeGrafter"/>
</dbReference>
<dbReference type="AlphaFoldDB" id="A0A2N0UU71"/>
<keyword evidence="2 4" id="KW-0808">Transferase</keyword>
<feature type="binding site" evidence="4">
    <location>
        <position position="286"/>
    </location>
    <ligand>
        <name>S-adenosyl-L-methionine</name>
        <dbReference type="ChEBI" id="CHEBI:59789"/>
    </ligand>
</feature>
<dbReference type="PANTHER" id="PTHR11061:SF30">
    <property type="entry name" value="TRNA (URACIL(54)-C(5))-METHYLTRANSFERASE"/>
    <property type="match status" value="1"/>
</dbReference>
<evidence type="ECO:0000313" key="7">
    <source>
        <dbReference type="EMBL" id="PKD30554.1"/>
    </source>
</evidence>
<keyword evidence="3 4" id="KW-0949">S-adenosyl-L-methionine</keyword>
<dbReference type="Gene3D" id="2.40.50.140">
    <property type="entry name" value="Nucleic acid-binding proteins"/>
    <property type="match status" value="1"/>
</dbReference>
<evidence type="ECO:0000256" key="1">
    <source>
        <dbReference type="ARBA" id="ARBA00022603"/>
    </source>
</evidence>
<dbReference type="Gene3D" id="3.40.50.150">
    <property type="entry name" value="Vaccinia Virus protein VP39"/>
    <property type="match status" value="1"/>
</dbReference>
<dbReference type="Gene3D" id="2.40.50.1070">
    <property type="match status" value="1"/>
</dbReference>
<dbReference type="PROSITE" id="PS51687">
    <property type="entry name" value="SAM_MT_RNA_M5U"/>
    <property type="match status" value="1"/>
</dbReference>
<feature type="binding site" evidence="4">
    <location>
        <position position="315"/>
    </location>
    <ligand>
        <name>S-adenosyl-L-methionine</name>
        <dbReference type="ChEBI" id="CHEBI:59789"/>
    </ligand>
</feature>
<protein>
    <submittedName>
        <fullName evidence="7">Putative RNA methyltransferase</fullName>
        <ecNumber evidence="7">2.1.1.-</ecNumber>
    </submittedName>
</protein>
<evidence type="ECO:0000256" key="4">
    <source>
        <dbReference type="PROSITE-ProRule" id="PRU01024"/>
    </source>
</evidence>